<reference evidence="5" key="1">
    <citation type="submission" date="2018-06" db="EMBL/GenBank/DDBJ databases">
        <authorList>
            <person name="Zhirakovskaya E."/>
        </authorList>
    </citation>
    <scope>NUCLEOTIDE SEQUENCE</scope>
</reference>
<evidence type="ECO:0000256" key="2">
    <source>
        <dbReference type="ARBA" id="ARBA00022475"/>
    </source>
</evidence>
<accession>A0A3B0YAS1</accession>
<dbReference type="NCBIfam" id="NF001246">
    <property type="entry name" value="PRK00218.1-2"/>
    <property type="match status" value="1"/>
</dbReference>
<evidence type="ECO:0000256" key="3">
    <source>
        <dbReference type="ARBA" id="ARBA00022490"/>
    </source>
</evidence>
<evidence type="ECO:0000256" key="4">
    <source>
        <dbReference type="ARBA" id="ARBA00023136"/>
    </source>
</evidence>
<keyword evidence="2" id="KW-1003">Cell membrane</keyword>
<evidence type="ECO:0000313" key="5">
    <source>
        <dbReference type="EMBL" id="VAW73910.1"/>
    </source>
</evidence>
<dbReference type="PANTHER" id="PTHR38100:SF1">
    <property type="entry name" value="HIGH FREQUENCY LYSOGENIZATION PROTEIN HFLD"/>
    <property type="match status" value="1"/>
</dbReference>
<dbReference type="GO" id="GO:0005737">
    <property type="term" value="C:cytoplasm"/>
    <property type="evidence" value="ECO:0007669"/>
    <property type="project" value="UniProtKB-SubCell"/>
</dbReference>
<comment type="subcellular location">
    <subcellularLocation>
        <location evidence="1">Cytoplasm</location>
    </subcellularLocation>
</comment>
<dbReference type="InterPro" id="IPR035932">
    <property type="entry name" value="HflD-like_sf"/>
</dbReference>
<dbReference type="Gene3D" id="1.10.3890.10">
    <property type="entry name" value="HflD-like"/>
    <property type="match status" value="1"/>
</dbReference>
<keyword evidence="4" id="KW-0472">Membrane</keyword>
<gene>
    <name evidence="5" type="ORF">MNBD_GAMMA13-1519</name>
</gene>
<dbReference type="SUPFAM" id="SSF101322">
    <property type="entry name" value="YcfC-like"/>
    <property type="match status" value="1"/>
</dbReference>
<organism evidence="5">
    <name type="scientific">hydrothermal vent metagenome</name>
    <dbReference type="NCBI Taxonomy" id="652676"/>
    <lineage>
        <taxon>unclassified sequences</taxon>
        <taxon>metagenomes</taxon>
        <taxon>ecological metagenomes</taxon>
    </lineage>
</organism>
<dbReference type="AlphaFoldDB" id="A0A3B0YAS1"/>
<proteinExistence type="inferred from homology"/>
<dbReference type="EMBL" id="UOFK01000047">
    <property type="protein sequence ID" value="VAW73910.1"/>
    <property type="molecule type" value="Genomic_DNA"/>
</dbReference>
<keyword evidence="3" id="KW-0963">Cytoplasm</keyword>
<evidence type="ECO:0000256" key="1">
    <source>
        <dbReference type="ARBA" id="ARBA00004496"/>
    </source>
</evidence>
<dbReference type="InterPro" id="IPR007451">
    <property type="entry name" value="HflD"/>
</dbReference>
<dbReference type="Pfam" id="PF04356">
    <property type="entry name" value="DUF489"/>
    <property type="match status" value="1"/>
</dbReference>
<dbReference type="HAMAP" id="MF_00695">
    <property type="entry name" value="HflD_protein"/>
    <property type="match status" value="1"/>
</dbReference>
<sequence length="212" mass="23277">MTIKTNENRTLAFAGIVQALQLVQQIAYGRPYDVDAYQATLQSILLLNSDSVTEIYGSVEGVRSGLRLLQTQLMGNKQKPDAELSRYLVVLLHLERKLSKRADLLERLGKGVEHAQNQVAHFDLMHANVLAGLANTYAETASTLNPKIMINGDPSRLQDATVANQVRALLLAAMRSAVLWRQCGGTRIGLLFGRNKLTACATELLSKGNILH</sequence>
<dbReference type="PANTHER" id="PTHR38100">
    <property type="entry name" value="HIGH FREQUENCY LYSOGENIZATION PROTEIN HFLD"/>
    <property type="match status" value="1"/>
</dbReference>
<name>A0A3B0YAS1_9ZZZZ</name>
<protein>
    <submittedName>
        <fullName evidence="5">High frequency lysogenization protein HflD</fullName>
    </submittedName>
</protein>